<feature type="chain" id="PRO_5008013732" description="MBG domain-containing protein" evidence="1">
    <location>
        <begin position="26"/>
        <end position="900"/>
    </location>
</feature>
<evidence type="ECO:0008006" key="4">
    <source>
        <dbReference type="Google" id="ProtNLM"/>
    </source>
</evidence>
<evidence type="ECO:0000313" key="2">
    <source>
        <dbReference type="EMBL" id="CUN24017.1"/>
    </source>
</evidence>
<accession>A0A173VCT0</accession>
<organism evidence="2 3">
    <name type="scientific">Dorea longicatena</name>
    <dbReference type="NCBI Taxonomy" id="88431"/>
    <lineage>
        <taxon>Bacteria</taxon>
        <taxon>Bacillati</taxon>
        <taxon>Bacillota</taxon>
        <taxon>Clostridia</taxon>
        <taxon>Lachnospirales</taxon>
        <taxon>Lachnospiraceae</taxon>
        <taxon>Dorea</taxon>
    </lineage>
</organism>
<dbReference type="EMBL" id="CYXO01000023">
    <property type="protein sequence ID" value="CUN24017.1"/>
    <property type="molecule type" value="Genomic_DNA"/>
</dbReference>
<keyword evidence="1" id="KW-0732">Signal</keyword>
<proteinExistence type="predicted"/>
<gene>
    <name evidence="2" type="ORF">ERS852573_02761</name>
</gene>
<dbReference type="Proteomes" id="UP000095597">
    <property type="component" value="Unassembled WGS sequence"/>
</dbReference>
<evidence type="ECO:0000256" key="1">
    <source>
        <dbReference type="SAM" id="SignalP"/>
    </source>
</evidence>
<dbReference type="RefSeq" id="WP_055215158.1">
    <property type="nucleotide sequence ID" value="NZ_CYXO01000023.1"/>
</dbReference>
<name>A0A173VCT0_9FIRM</name>
<evidence type="ECO:0000313" key="3">
    <source>
        <dbReference type="Proteomes" id="UP000095597"/>
    </source>
</evidence>
<reference evidence="2 3" key="1">
    <citation type="submission" date="2015-09" db="EMBL/GenBank/DDBJ databases">
        <authorList>
            <consortium name="Pathogen Informatics"/>
        </authorList>
    </citation>
    <scope>NUCLEOTIDE SEQUENCE [LARGE SCALE GENOMIC DNA]</scope>
    <source>
        <strain evidence="2 3">2789STDY5834961</strain>
    </source>
</reference>
<dbReference type="AlphaFoldDB" id="A0A173VCT0"/>
<dbReference type="OrthoDB" id="1922523at2"/>
<sequence>MKRKKSTQLLAVALTAAMLAQPVGAQMVFAEGNVDAVQQEQAVSPAAETTRAVLKSGTAVIPADADLNQVKEILGKTLVENADQVDLSSLEWEYKCEGKTGLTGLEVSGNESWGSIGGFTSSKKGIFGTTTTYTHPSLATNKDATYPVRLKGTTTEVTLKKTQKLTSAILIKDNTNVNLVYNEDGSINYNAVRQNIFNTVVESTTPELTANDVTIEYYATATTGAAVGFGKEWMPLEGGKSGTPIALTYPAMGDGTQKIKISYAGTDAYSGASAEATVNIDIGREQSVIAFKKNPTIKLVYNDDLTVDYAAAKEAIMNDVIDVEKSSPEGLSLDNLTIEYYATATTGAAMGFGNAWAPIEGGKINGLTYPGIPEGTQKIRVTYAGDKENAAVTAETDITVIDREQSAFNLNEPVEGAVSYEVPMAFNEDQTYDYDATAKAIYNAVVASTVPENLTADDVTIRYNAGIDKIKNWQPLNTTDWTSTFTKFGPGEWTIQFSWAGNKEYKGVTTEVKVNVTDNRLASAIVCKEGVSFTYNMDAAVMKQAIFDNVIDWENSTLPAKDTLTVDNFTMEYFGSHTLAGDIDDGVKQWAPIEGGTVTLLTYAQMGAGEQKIRITYKGNAQYRPSAQTESTVTVNKAKVKVKVKSTSIYAGATLPEDFVTMNPADKFDVYTVYGGLTSNANLSLYLDLPDKYTNSAVLKLLDPIVEKLYGKTFTQMMNDGMTVGELRQLLSTQELLDLLEKLHIDTGTFGQILTIINKMPSVADSVRVSFGTPNRAGLYTVTAVTDSKNYETGVGIGTLLVKMRSKGVKLNWNERFVNGKITAEEAKNFDFKATLSADGDVTIAQDNVHYLYSGFTSKWKIYSSTTTPPTEPGSYVMTVVTLGGDYQAAPITRGFKITK</sequence>
<protein>
    <recommendedName>
        <fullName evidence="4">MBG domain-containing protein</fullName>
    </recommendedName>
</protein>
<feature type="signal peptide" evidence="1">
    <location>
        <begin position="1"/>
        <end position="25"/>
    </location>
</feature>